<protein>
    <submittedName>
        <fullName evidence="7">LacI family transcriptional regulator</fullName>
    </submittedName>
</protein>
<keyword evidence="3" id="KW-0238">DNA-binding</keyword>
<dbReference type="Gene3D" id="1.10.260.40">
    <property type="entry name" value="lambda repressor-like DNA-binding domains"/>
    <property type="match status" value="1"/>
</dbReference>
<dbReference type="SUPFAM" id="SSF53822">
    <property type="entry name" value="Periplasmic binding protein-like I"/>
    <property type="match status" value="1"/>
</dbReference>
<evidence type="ECO:0000256" key="1">
    <source>
        <dbReference type="ARBA" id="ARBA00022491"/>
    </source>
</evidence>
<dbReference type="InterPro" id="IPR000843">
    <property type="entry name" value="HTH_LacI"/>
</dbReference>
<dbReference type="SMART" id="SM00354">
    <property type="entry name" value="HTH_LACI"/>
    <property type="match status" value="1"/>
</dbReference>
<evidence type="ECO:0000313" key="8">
    <source>
        <dbReference type="Proteomes" id="UP000247978"/>
    </source>
</evidence>
<keyword evidence="1" id="KW-0678">Repressor</keyword>
<reference evidence="7 8" key="1">
    <citation type="submission" date="2018-05" db="EMBL/GenBank/DDBJ databases">
        <title>Genomic Encyclopedia of Type Strains, Phase IV (KMG-IV): sequencing the most valuable type-strain genomes for metagenomic binning, comparative biology and taxonomic classification.</title>
        <authorList>
            <person name="Goeker M."/>
        </authorList>
    </citation>
    <scope>NUCLEOTIDE SEQUENCE [LARGE SCALE GENOMIC DNA]</scope>
    <source>
        <strain evidence="7 8">DSM 28556</strain>
    </source>
</reference>
<keyword evidence="4" id="KW-0804">Transcription</keyword>
<dbReference type="GO" id="GO:0000976">
    <property type="term" value="F:transcription cis-regulatory region binding"/>
    <property type="evidence" value="ECO:0007669"/>
    <property type="project" value="TreeGrafter"/>
</dbReference>
<dbReference type="InterPro" id="IPR028082">
    <property type="entry name" value="Peripla_BP_I"/>
</dbReference>
<evidence type="ECO:0000259" key="5">
    <source>
        <dbReference type="PROSITE" id="PS50932"/>
    </source>
</evidence>
<name>A0A2V3VYQ3_9BACI</name>
<dbReference type="RefSeq" id="WP_110395847.1">
    <property type="nucleotide sequence ID" value="NZ_JBHUHB010000001.1"/>
</dbReference>
<dbReference type="Proteomes" id="UP000247978">
    <property type="component" value="Unassembled WGS sequence"/>
</dbReference>
<gene>
    <name evidence="7" type="ORF">DFR56_10940</name>
</gene>
<dbReference type="SUPFAM" id="SSF47413">
    <property type="entry name" value="lambda repressor-like DNA-binding domains"/>
    <property type="match status" value="1"/>
</dbReference>
<sequence>MGQKITIKEVAKQANVSVATVSRVLNGRDRVSKETKEKVLKVVKELNYVPNTTAVSMITKQTQMLAVVVPDIENPFYTAVIKGAVSVARQEGYYVFVFSTNDNVKEESIFFESAQGRNVDGVILVGAHKEEAFYKSINKPVVLVDRYIEESGLDGVVINNFRGAYDATTHFIENGHRNIAVIIGPQDFNDGTERYWGYEQALKDHNIEPVNEYYKEGDWTEKHGYESTFELMNGSNPPSAILGANNMICQGAIKALRDLKLEIGKDISLIGFDENDIAEFVEPRVSVVKRPTHEMGVHATEILIQKLTKKESTSTVPKKVTLGCELLKFGSVRNLRNGG</sequence>
<dbReference type="CDD" id="cd06267">
    <property type="entry name" value="PBP1_LacI_sugar_binding-like"/>
    <property type="match status" value="1"/>
</dbReference>
<dbReference type="PANTHER" id="PTHR30146:SF148">
    <property type="entry name" value="HTH-TYPE TRANSCRIPTIONAL REPRESSOR PURR-RELATED"/>
    <property type="match status" value="1"/>
</dbReference>
<dbReference type="GO" id="GO:0003700">
    <property type="term" value="F:DNA-binding transcription factor activity"/>
    <property type="evidence" value="ECO:0007669"/>
    <property type="project" value="TreeGrafter"/>
</dbReference>
<evidence type="ECO:0000259" key="6">
    <source>
        <dbReference type="PROSITE" id="PS50943"/>
    </source>
</evidence>
<feature type="domain" description="HTH cro/C1-type" evidence="6">
    <location>
        <begin position="3"/>
        <end position="46"/>
    </location>
</feature>
<evidence type="ECO:0000256" key="4">
    <source>
        <dbReference type="ARBA" id="ARBA00023163"/>
    </source>
</evidence>
<keyword evidence="2" id="KW-0805">Transcription regulation</keyword>
<dbReference type="OrthoDB" id="1639518at2"/>
<dbReference type="Gene3D" id="3.40.50.2300">
    <property type="match status" value="2"/>
</dbReference>
<dbReference type="CDD" id="cd01392">
    <property type="entry name" value="HTH_LacI"/>
    <property type="match status" value="1"/>
</dbReference>
<dbReference type="AlphaFoldDB" id="A0A2V3VYQ3"/>
<keyword evidence="8" id="KW-1185">Reference proteome</keyword>
<dbReference type="PROSITE" id="PS50932">
    <property type="entry name" value="HTH_LACI_2"/>
    <property type="match status" value="1"/>
</dbReference>
<dbReference type="InterPro" id="IPR010982">
    <property type="entry name" value="Lambda_DNA-bd_dom_sf"/>
</dbReference>
<dbReference type="Pfam" id="PF13377">
    <property type="entry name" value="Peripla_BP_3"/>
    <property type="match status" value="1"/>
</dbReference>
<proteinExistence type="predicted"/>
<evidence type="ECO:0000256" key="3">
    <source>
        <dbReference type="ARBA" id="ARBA00023125"/>
    </source>
</evidence>
<evidence type="ECO:0000313" key="7">
    <source>
        <dbReference type="EMBL" id="PXW85878.1"/>
    </source>
</evidence>
<dbReference type="Pfam" id="PF00356">
    <property type="entry name" value="LacI"/>
    <property type="match status" value="1"/>
</dbReference>
<dbReference type="PROSITE" id="PS50943">
    <property type="entry name" value="HTH_CROC1"/>
    <property type="match status" value="1"/>
</dbReference>
<organism evidence="7 8">
    <name type="scientific">Pseudogracilibacillus auburnensis</name>
    <dbReference type="NCBI Taxonomy" id="1494959"/>
    <lineage>
        <taxon>Bacteria</taxon>
        <taxon>Bacillati</taxon>
        <taxon>Bacillota</taxon>
        <taxon>Bacilli</taxon>
        <taxon>Bacillales</taxon>
        <taxon>Bacillaceae</taxon>
        <taxon>Pseudogracilibacillus</taxon>
    </lineage>
</organism>
<comment type="caution">
    <text evidence="7">The sequence shown here is derived from an EMBL/GenBank/DDBJ whole genome shotgun (WGS) entry which is preliminary data.</text>
</comment>
<dbReference type="InterPro" id="IPR001387">
    <property type="entry name" value="Cro/C1-type_HTH"/>
</dbReference>
<accession>A0A2V3VYQ3</accession>
<dbReference type="InterPro" id="IPR046335">
    <property type="entry name" value="LacI/GalR-like_sensor"/>
</dbReference>
<dbReference type="PANTHER" id="PTHR30146">
    <property type="entry name" value="LACI-RELATED TRANSCRIPTIONAL REPRESSOR"/>
    <property type="match status" value="1"/>
</dbReference>
<feature type="domain" description="HTH lacI-type" evidence="5">
    <location>
        <begin position="5"/>
        <end position="59"/>
    </location>
</feature>
<dbReference type="PRINTS" id="PR00036">
    <property type="entry name" value="HTHLACI"/>
</dbReference>
<dbReference type="EMBL" id="QJJQ01000009">
    <property type="protein sequence ID" value="PXW85878.1"/>
    <property type="molecule type" value="Genomic_DNA"/>
</dbReference>
<dbReference type="PROSITE" id="PS00356">
    <property type="entry name" value="HTH_LACI_1"/>
    <property type="match status" value="1"/>
</dbReference>
<evidence type="ECO:0000256" key="2">
    <source>
        <dbReference type="ARBA" id="ARBA00023015"/>
    </source>
</evidence>